<keyword evidence="1" id="KW-0175">Coiled coil</keyword>
<evidence type="ECO:0000313" key="2">
    <source>
        <dbReference type="EMBL" id="MCZ0865617.1"/>
    </source>
</evidence>
<comment type="caution">
    <text evidence="2">The sequence shown here is derived from an EMBL/GenBank/DDBJ whole genome shotgun (WGS) entry which is preliminary data.</text>
</comment>
<keyword evidence="3" id="KW-1185">Reference proteome</keyword>
<dbReference type="Proteomes" id="UP001069090">
    <property type="component" value="Unassembled WGS sequence"/>
</dbReference>
<gene>
    <name evidence="2" type="ORF">O0V09_10415</name>
</gene>
<accession>A0A9J6RMS0</accession>
<dbReference type="Pfam" id="PF13148">
    <property type="entry name" value="DUF3987"/>
    <property type="match status" value="1"/>
</dbReference>
<sequence length="533" mass="58607">MTPINSKTPLNFDLKLLGDNPMTKLAEDAVNKIHIDPNVVFAMALGNLAATVGHSIRCVIHEQHPFRPPATLYVMARAKSAAAKSPANNTFLTPTLKALDELYSGSKNILISQIANQEDLIVQLSTDLKAAIAGKPSQPFDDCCDAFESEKDEKTTTVQSAEKLEIKLEEAEEQLKKLKEQLMKPIYSVSDTTPEALPSIMQGQNDKLNLISSEGDCLAVLAGLYSNGQSNLQLVLKSFDGERHEVIRASKPEMSLANPTLSLALMGQPDHVDKLALGNGSFAGRGFIERFSFIWGTSGNFEKRIKGLFAPQNDSDENSLEISKEFQHWISGLLNDSWGRGNNGCIYEVHLTDEARGVLNGHSPYVYEILKKTEETGGSEMFTSYLAKENDRLLRYACLLAVAKAGRLDNVFVDEETAKRAVEISKVFISHTEKWVSSGGIHTKEDKVIRRVARVLLKDDDFLNGKTIKASSKSIDALRSNSVKRSELEAALITMSGTDYELLTMEGSGKKPKLFNLKPGAEKALKKLGEESK</sequence>
<dbReference type="EMBL" id="JAPTGG010000008">
    <property type="protein sequence ID" value="MCZ0865617.1"/>
    <property type="molecule type" value="Genomic_DNA"/>
</dbReference>
<feature type="coiled-coil region" evidence="1">
    <location>
        <begin position="154"/>
        <end position="181"/>
    </location>
</feature>
<reference evidence="2 3" key="1">
    <citation type="submission" date="2022-12" db="EMBL/GenBank/DDBJ databases">
        <title>Dasania phycosphaerae sp. nov., isolated from particulate material of the south coast of Korea.</title>
        <authorList>
            <person name="Jiang Y."/>
        </authorList>
    </citation>
    <scope>NUCLEOTIDE SEQUENCE [LARGE SCALE GENOMIC DNA]</scope>
    <source>
        <strain evidence="2 3">GY-19</strain>
    </source>
</reference>
<proteinExistence type="predicted"/>
<name>A0A9J6RMS0_9GAMM</name>
<organism evidence="2 3">
    <name type="scientific">Dasania phycosphaerae</name>
    <dbReference type="NCBI Taxonomy" id="2950436"/>
    <lineage>
        <taxon>Bacteria</taxon>
        <taxon>Pseudomonadati</taxon>
        <taxon>Pseudomonadota</taxon>
        <taxon>Gammaproteobacteria</taxon>
        <taxon>Cellvibrionales</taxon>
        <taxon>Spongiibacteraceae</taxon>
        <taxon>Dasania</taxon>
    </lineage>
</organism>
<evidence type="ECO:0000256" key="1">
    <source>
        <dbReference type="SAM" id="Coils"/>
    </source>
</evidence>
<dbReference type="AlphaFoldDB" id="A0A9J6RMS0"/>
<protein>
    <submittedName>
        <fullName evidence="2">YfjI family protein</fullName>
    </submittedName>
</protein>
<evidence type="ECO:0000313" key="3">
    <source>
        <dbReference type="Proteomes" id="UP001069090"/>
    </source>
</evidence>
<dbReference type="RefSeq" id="WP_258331764.1">
    <property type="nucleotide sequence ID" value="NZ_JAPTGG010000008.1"/>
</dbReference>
<dbReference type="InterPro" id="IPR025048">
    <property type="entry name" value="DUF3987"/>
</dbReference>